<keyword evidence="2" id="KW-1185">Reference proteome</keyword>
<dbReference type="RefSeq" id="WP_163696542.1">
    <property type="nucleotide sequence ID" value="NZ_QXHD01000003.1"/>
</dbReference>
<dbReference type="SUPFAM" id="SSF56281">
    <property type="entry name" value="Metallo-hydrolase/oxidoreductase"/>
    <property type="match status" value="1"/>
</dbReference>
<dbReference type="Pfam" id="PF13483">
    <property type="entry name" value="Lactamase_B_3"/>
    <property type="match status" value="1"/>
</dbReference>
<protein>
    <submittedName>
        <fullName evidence="1">Zn-dependent hydrolase</fullName>
    </submittedName>
</protein>
<organism evidence="1 2">
    <name type="scientific">Adonisia turfae CCMR0081</name>
    <dbReference type="NCBI Taxonomy" id="2292702"/>
    <lineage>
        <taxon>Bacteria</taxon>
        <taxon>Bacillati</taxon>
        <taxon>Cyanobacteriota</taxon>
        <taxon>Adonisia</taxon>
        <taxon>Adonisia turfae</taxon>
    </lineage>
</organism>
<keyword evidence="1" id="KW-0378">Hydrolase</keyword>
<dbReference type="AlphaFoldDB" id="A0A6M0RF86"/>
<comment type="caution">
    <text evidence="1">The sequence shown here is derived from an EMBL/GenBank/DDBJ whole genome shotgun (WGS) entry which is preliminary data.</text>
</comment>
<name>A0A6M0RF86_9CYAN</name>
<dbReference type="Proteomes" id="UP000481033">
    <property type="component" value="Unassembled WGS sequence"/>
</dbReference>
<gene>
    <name evidence="1" type="ORF">DXZ20_04055</name>
</gene>
<dbReference type="PANTHER" id="PTHR39189:SF1">
    <property type="entry name" value="UPF0173 METAL-DEPENDENT HYDROLASE YTKL"/>
    <property type="match status" value="1"/>
</dbReference>
<accession>A0A6M0RF86</accession>
<dbReference type="InterPro" id="IPR036866">
    <property type="entry name" value="RibonucZ/Hydroxyglut_hydro"/>
</dbReference>
<dbReference type="GO" id="GO:0016787">
    <property type="term" value="F:hydrolase activity"/>
    <property type="evidence" value="ECO:0007669"/>
    <property type="project" value="UniProtKB-KW"/>
</dbReference>
<dbReference type="EMBL" id="QXHD01000003">
    <property type="protein sequence ID" value="NEZ54876.1"/>
    <property type="molecule type" value="Genomic_DNA"/>
</dbReference>
<evidence type="ECO:0000313" key="2">
    <source>
        <dbReference type="Proteomes" id="UP000481033"/>
    </source>
</evidence>
<proteinExistence type="predicted"/>
<sequence>MKRRQLLQNASAAFVSTLGLGIASHWQAYQAQTGTLSVTALGHMCFQFSGGGKTILTNPFRPLGCTEGYTAPNLAGSDLVLISSRLFDEGFIPEGTTVNYLDEPGAYEINGLSVQGVGMPHDREGGRRFGTNTAWLWTQAGVKVVHLGGAAAPIDLEDKILIGRPDVLLLPVGGGSKAYNATEAAAAVQSLQPKLVIPTQYRTSAANDSCELQGVDEFLGAMAGTPVDRVGSTLTLQSGSLPASGMRIKVLS</sequence>
<reference evidence="1 2" key="1">
    <citation type="journal article" date="2020" name="Microb. Ecol.">
        <title>Ecogenomics of the Marine Benthic Filamentous Cyanobacterium Adonisia.</title>
        <authorList>
            <person name="Walter J.M."/>
            <person name="Coutinho F.H."/>
            <person name="Leomil L."/>
            <person name="Hargreaves P.I."/>
            <person name="Campeao M.E."/>
            <person name="Vieira V.V."/>
            <person name="Silva B.S."/>
            <person name="Fistarol G.O."/>
            <person name="Salomon P.S."/>
            <person name="Sawabe T."/>
            <person name="Mino S."/>
            <person name="Hosokawa M."/>
            <person name="Miyashita H."/>
            <person name="Maruyama F."/>
            <person name="van Verk M.C."/>
            <person name="Dutilh B.E."/>
            <person name="Thompson C.C."/>
            <person name="Thompson F.L."/>
        </authorList>
    </citation>
    <scope>NUCLEOTIDE SEQUENCE [LARGE SCALE GENOMIC DNA]</scope>
    <source>
        <strain evidence="1 2">CCMR0081</strain>
    </source>
</reference>
<dbReference type="Gene3D" id="3.60.15.10">
    <property type="entry name" value="Ribonuclease Z/Hydroxyacylglutathione hydrolase-like"/>
    <property type="match status" value="1"/>
</dbReference>
<dbReference type="PANTHER" id="PTHR39189">
    <property type="entry name" value="UPF0173 METAL-DEPENDENT HYDROLASE YTKL"/>
    <property type="match status" value="1"/>
</dbReference>
<evidence type="ECO:0000313" key="1">
    <source>
        <dbReference type="EMBL" id="NEZ54876.1"/>
    </source>
</evidence>